<dbReference type="InterPro" id="IPR011032">
    <property type="entry name" value="GroES-like_sf"/>
</dbReference>
<dbReference type="PROSITE" id="PS01162">
    <property type="entry name" value="QOR_ZETA_CRYSTAL"/>
    <property type="match status" value="1"/>
</dbReference>
<sequence length="401" mass="43702">MAHLHTRSVPKAFACNRICRPFSGVGPQVRGEIARELEEPLLSRPVAILEIVHTYAHGYVQTRETELETMKAWIVRKYGKPKEMILNQTAIPKLEVGQEDRADTLVKIEAAGLNFADEIAIAGNYQDRIEPPFIPGNELAGTVVETIKGSKFSPGDRVAGQIRNGAFAQYCAVPSDRLMAIGDLPAPIAAALPVSYTTAHIALFVKGNLKRGDTILIHAAAGGLGFAATQLAKTVGARIIATAGDEDKRRVAKENGADHVIDYRQSDWPEQVRAFAPDGVDIILDPVGGETSEQSLRLLAWEGRLLVCGFAGGKIQALKANYMLVKSASVHGVYWSFDRAPEAIRTIQQKLVEQCSRGEIRPLIRDLYPMEDLVAAMESLRSRRTVGKVIIATSGPHQRQG</sequence>
<evidence type="ECO:0000313" key="3">
    <source>
        <dbReference type="Proteomes" id="UP000286576"/>
    </source>
</evidence>
<dbReference type="Proteomes" id="UP000286576">
    <property type="component" value="Unassembled WGS sequence"/>
</dbReference>
<keyword evidence="3" id="KW-1185">Reference proteome</keyword>
<dbReference type="PANTHER" id="PTHR43677">
    <property type="entry name" value="SHORT-CHAIN DEHYDROGENASE/REDUCTASE"/>
    <property type="match status" value="1"/>
</dbReference>
<dbReference type="InterPro" id="IPR002364">
    <property type="entry name" value="Quin_OxRdtase/zeta-crystal_CS"/>
</dbReference>
<accession>A0A418NN77</accession>
<dbReference type="AlphaFoldDB" id="A0A418NN77"/>
<protein>
    <submittedName>
        <fullName evidence="2">NADPH:quinone oxidoreductase family protein</fullName>
    </submittedName>
</protein>
<dbReference type="SUPFAM" id="SSF50129">
    <property type="entry name" value="GroES-like"/>
    <property type="match status" value="1"/>
</dbReference>
<dbReference type="Gene3D" id="3.40.50.720">
    <property type="entry name" value="NAD(P)-binding Rossmann-like Domain"/>
    <property type="match status" value="1"/>
</dbReference>
<dbReference type="SMART" id="SM00829">
    <property type="entry name" value="PKS_ER"/>
    <property type="match status" value="1"/>
</dbReference>
<gene>
    <name evidence="2" type="ORF">D2V07_17460</name>
</gene>
<dbReference type="Gene3D" id="3.90.180.10">
    <property type="entry name" value="Medium-chain alcohol dehydrogenases, catalytic domain"/>
    <property type="match status" value="1"/>
</dbReference>
<comment type="caution">
    <text evidence="2">The sequence shown here is derived from an EMBL/GenBank/DDBJ whole genome shotgun (WGS) entry which is preliminary data.</text>
</comment>
<dbReference type="Pfam" id="PF08240">
    <property type="entry name" value="ADH_N"/>
    <property type="match status" value="1"/>
</dbReference>
<evidence type="ECO:0000313" key="2">
    <source>
        <dbReference type="EMBL" id="RIV82811.1"/>
    </source>
</evidence>
<dbReference type="EMBL" id="QXFL01000014">
    <property type="protein sequence ID" value="RIV82811.1"/>
    <property type="molecule type" value="Genomic_DNA"/>
</dbReference>
<organism evidence="2 3">
    <name type="scientific">Aurantiacibacter zhengii</name>
    <dbReference type="NCBI Taxonomy" id="2307003"/>
    <lineage>
        <taxon>Bacteria</taxon>
        <taxon>Pseudomonadati</taxon>
        <taxon>Pseudomonadota</taxon>
        <taxon>Alphaproteobacteria</taxon>
        <taxon>Sphingomonadales</taxon>
        <taxon>Erythrobacteraceae</taxon>
        <taxon>Aurantiacibacter</taxon>
    </lineage>
</organism>
<dbReference type="PANTHER" id="PTHR43677:SF4">
    <property type="entry name" value="QUINONE OXIDOREDUCTASE-LIKE PROTEIN 2"/>
    <property type="match status" value="1"/>
</dbReference>
<dbReference type="InterPro" id="IPR051397">
    <property type="entry name" value="Zn-ADH-like_protein"/>
</dbReference>
<reference evidence="2 3" key="1">
    <citation type="submission" date="2018-08" db="EMBL/GenBank/DDBJ databases">
        <title>Erythrobacter zhengii sp.nov., a bacterium isolated from deep-sea sediment.</title>
        <authorList>
            <person name="Fang C."/>
            <person name="Wu Y.-H."/>
            <person name="Sun C."/>
            <person name="Wang H."/>
            <person name="Cheng H."/>
            <person name="Meng F.-X."/>
            <person name="Wang C.-S."/>
            <person name="Xu X.-W."/>
        </authorList>
    </citation>
    <scope>NUCLEOTIDE SEQUENCE [LARGE SCALE GENOMIC DNA]</scope>
    <source>
        <strain evidence="2 3">V18</strain>
    </source>
</reference>
<name>A0A418NN77_9SPHN</name>
<dbReference type="GO" id="GO:0016491">
    <property type="term" value="F:oxidoreductase activity"/>
    <property type="evidence" value="ECO:0007669"/>
    <property type="project" value="InterPro"/>
</dbReference>
<proteinExistence type="predicted"/>
<dbReference type="InterPro" id="IPR036291">
    <property type="entry name" value="NAD(P)-bd_dom_sf"/>
</dbReference>
<dbReference type="InterPro" id="IPR013154">
    <property type="entry name" value="ADH-like_N"/>
</dbReference>
<dbReference type="GO" id="GO:0008270">
    <property type="term" value="F:zinc ion binding"/>
    <property type="evidence" value="ECO:0007669"/>
    <property type="project" value="InterPro"/>
</dbReference>
<feature type="domain" description="Enoyl reductase (ER)" evidence="1">
    <location>
        <begin position="84"/>
        <end position="391"/>
    </location>
</feature>
<evidence type="ECO:0000259" key="1">
    <source>
        <dbReference type="SMART" id="SM00829"/>
    </source>
</evidence>
<dbReference type="InterPro" id="IPR020843">
    <property type="entry name" value="ER"/>
</dbReference>
<dbReference type="Pfam" id="PF00107">
    <property type="entry name" value="ADH_zinc_N"/>
    <property type="match status" value="1"/>
</dbReference>
<dbReference type="CDD" id="cd08241">
    <property type="entry name" value="QOR1"/>
    <property type="match status" value="1"/>
</dbReference>
<dbReference type="SUPFAM" id="SSF51735">
    <property type="entry name" value="NAD(P)-binding Rossmann-fold domains"/>
    <property type="match status" value="1"/>
</dbReference>
<dbReference type="InterPro" id="IPR013149">
    <property type="entry name" value="ADH-like_C"/>
</dbReference>